<evidence type="ECO:0000313" key="3">
    <source>
        <dbReference type="EMBL" id="MCU7694896.1"/>
    </source>
</evidence>
<gene>
    <name evidence="3" type="ORF">OD355_10250</name>
</gene>
<organism evidence="3 4">
    <name type="scientific">Haoranjiania flava</name>
    <dbReference type="NCBI Taxonomy" id="1856322"/>
    <lineage>
        <taxon>Bacteria</taxon>
        <taxon>Pseudomonadati</taxon>
        <taxon>Bacteroidota</taxon>
        <taxon>Chitinophagia</taxon>
        <taxon>Chitinophagales</taxon>
        <taxon>Chitinophagaceae</taxon>
        <taxon>Haoranjiania</taxon>
    </lineage>
</organism>
<accession>A0AAE3IPS2</accession>
<keyword evidence="1" id="KW-0732">Signal</keyword>
<dbReference type="Gene3D" id="3.40.30.10">
    <property type="entry name" value="Glutaredoxin"/>
    <property type="match status" value="1"/>
</dbReference>
<sequence>MYSKQRKIYKQCTRKKNSLLPSFRRCIRSLLLIFFSAHAVNAQINFGELQKLMSEEKKEIVVYITSKNCTYCLMQDAQIRKNRQLQQRLNNDFYFVKVIAESDSAIVFNGKVYVNPKPEDPYQMNDFVNVYGKNEAGNVGYPLWLYFDKDYKLMLRFYGLMPPKNILKVLNEIEKAAKVP</sequence>
<dbReference type="Proteomes" id="UP001209317">
    <property type="component" value="Unassembled WGS sequence"/>
</dbReference>
<dbReference type="AlphaFoldDB" id="A0AAE3IPS2"/>
<protein>
    <submittedName>
        <fullName evidence="3">Thioredoxin fold domain-containing protein</fullName>
    </submittedName>
</protein>
<dbReference type="InterPro" id="IPR036249">
    <property type="entry name" value="Thioredoxin-like_sf"/>
</dbReference>
<name>A0AAE3IPS2_9BACT</name>
<reference evidence="3" key="1">
    <citation type="submission" date="2022-10" db="EMBL/GenBank/DDBJ databases">
        <authorList>
            <person name="Kim H.S."/>
            <person name="Kim J.-S."/>
            <person name="Suh M.K."/>
            <person name="Eom M.K."/>
            <person name="Lee J.-S."/>
        </authorList>
    </citation>
    <scope>NUCLEOTIDE SEQUENCE</scope>
    <source>
        <strain evidence="3">LIP-5</strain>
    </source>
</reference>
<dbReference type="InterPro" id="IPR012336">
    <property type="entry name" value="Thioredoxin-like_fold"/>
</dbReference>
<feature type="signal peptide" evidence="1">
    <location>
        <begin position="1"/>
        <end position="39"/>
    </location>
</feature>
<evidence type="ECO:0000313" key="4">
    <source>
        <dbReference type="Proteomes" id="UP001209317"/>
    </source>
</evidence>
<dbReference type="SUPFAM" id="SSF52833">
    <property type="entry name" value="Thioredoxin-like"/>
    <property type="match status" value="1"/>
</dbReference>
<comment type="caution">
    <text evidence="3">The sequence shown here is derived from an EMBL/GenBank/DDBJ whole genome shotgun (WGS) entry which is preliminary data.</text>
</comment>
<dbReference type="EMBL" id="JAOTPL010000015">
    <property type="protein sequence ID" value="MCU7694896.1"/>
    <property type="molecule type" value="Genomic_DNA"/>
</dbReference>
<keyword evidence="4" id="KW-1185">Reference proteome</keyword>
<evidence type="ECO:0000256" key="1">
    <source>
        <dbReference type="SAM" id="SignalP"/>
    </source>
</evidence>
<proteinExistence type="predicted"/>
<dbReference type="RefSeq" id="WP_263038381.1">
    <property type="nucleotide sequence ID" value="NZ_JAOTPL010000015.1"/>
</dbReference>
<dbReference type="Pfam" id="PF13098">
    <property type="entry name" value="Thioredoxin_2"/>
    <property type="match status" value="1"/>
</dbReference>
<evidence type="ECO:0000259" key="2">
    <source>
        <dbReference type="Pfam" id="PF13098"/>
    </source>
</evidence>
<feature type="chain" id="PRO_5042032663" evidence="1">
    <location>
        <begin position="40"/>
        <end position="180"/>
    </location>
</feature>
<feature type="domain" description="Thioredoxin-like fold" evidence="2">
    <location>
        <begin position="55"/>
        <end position="170"/>
    </location>
</feature>